<proteinExistence type="predicted"/>
<keyword evidence="2" id="KW-1133">Transmembrane helix</keyword>
<dbReference type="AlphaFoldDB" id="A0A8B6BF76"/>
<protein>
    <submittedName>
        <fullName evidence="3">Uncharacterized protein</fullName>
    </submittedName>
</protein>
<accession>A0A8B6BF76</accession>
<evidence type="ECO:0000313" key="3">
    <source>
        <dbReference type="EMBL" id="VDH89920.1"/>
    </source>
</evidence>
<keyword evidence="2" id="KW-0472">Membrane</keyword>
<evidence type="ECO:0000256" key="2">
    <source>
        <dbReference type="SAM" id="Phobius"/>
    </source>
</evidence>
<name>A0A8B6BF76_MYTGA</name>
<keyword evidence="2" id="KW-0812">Transmembrane</keyword>
<gene>
    <name evidence="3" type="ORF">MGAL_10B049866</name>
</gene>
<sequence length="180" mass="20607">MCEAEYDIKVRNCGNFRTYFLQQLNVDKTGYCFGTLPVPTPPTTMKPPDRDATNKEDGERSNSSVWAVVSILAVISVLLVIIIVLQICKKSTKQDRSVDMVPEKTKIKYAVNVNSSPPPAYEEKIQNEKNSYTYNERVNNHDDQFDFVGGIHTINIRSRPNFIEARPPKSTRMEKEELYQ</sequence>
<evidence type="ECO:0000256" key="1">
    <source>
        <dbReference type="SAM" id="MobiDB-lite"/>
    </source>
</evidence>
<dbReference type="EMBL" id="UYJE01000075">
    <property type="protein sequence ID" value="VDH89920.1"/>
    <property type="molecule type" value="Genomic_DNA"/>
</dbReference>
<reference evidence="3" key="1">
    <citation type="submission" date="2018-11" db="EMBL/GenBank/DDBJ databases">
        <authorList>
            <person name="Alioto T."/>
            <person name="Alioto T."/>
        </authorList>
    </citation>
    <scope>NUCLEOTIDE SEQUENCE</scope>
</reference>
<keyword evidence="4" id="KW-1185">Reference proteome</keyword>
<feature type="compositionally biased region" description="Basic and acidic residues" evidence="1">
    <location>
        <begin position="47"/>
        <end position="59"/>
    </location>
</feature>
<evidence type="ECO:0000313" key="4">
    <source>
        <dbReference type="Proteomes" id="UP000596742"/>
    </source>
</evidence>
<comment type="caution">
    <text evidence="3">The sequence shown here is derived from an EMBL/GenBank/DDBJ whole genome shotgun (WGS) entry which is preliminary data.</text>
</comment>
<dbReference type="Proteomes" id="UP000596742">
    <property type="component" value="Unassembled WGS sequence"/>
</dbReference>
<feature type="region of interest" description="Disordered" evidence="1">
    <location>
        <begin position="38"/>
        <end position="59"/>
    </location>
</feature>
<organism evidence="3 4">
    <name type="scientific">Mytilus galloprovincialis</name>
    <name type="common">Mediterranean mussel</name>
    <dbReference type="NCBI Taxonomy" id="29158"/>
    <lineage>
        <taxon>Eukaryota</taxon>
        <taxon>Metazoa</taxon>
        <taxon>Spiralia</taxon>
        <taxon>Lophotrochozoa</taxon>
        <taxon>Mollusca</taxon>
        <taxon>Bivalvia</taxon>
        <taxon>Autobranchia</taxon>
        <taxon>Pteriomorphia</taxon>
        <taxon>Mytilida</taxon>
        <taxon>Mytiloidea</taxon>
        <taxon>Mytilidae</taxon>
        <taxon>Mytilinae</taxon>
        <taxon>Mytilus</taxon>
    </lineage>
</organism>
<feature type="transmembrane region" description="Helical" evidence="2">
    <location>
        <begin position="65"/>
        <end position="88"/>
    </location>
</feature>